<proteinExistence type="predicted"/>
<name>A0A5B8VRB1_9BACT</name>
<reference evidence="1 2" key="1">
    <citation type="journal article" date="2017" name="Int. J. Syst. Evol. Microbiol.">
        <title>Arachidicoccus ginsenosidivorans sp. nov., with ginsenoside-converting activity isolated from ginseng cultivating soil.</title>
        <authorList>
            <person name="Siddiqi M.Z."/>
            <person name="Aslam Z."/>
            <person name="Im W.T."/>
        </authorList>
    </citation>
    <scope>NUCLEOTIDE SEQUENCE [LARGE SCALE GENOMIC DNA]</scope>
    <source>
        <strain evidence="1 2">Gsoil 809</strain>
    </source>
</reference>
<gene>
    <name evidence="1" type="ORF">FSB73_22455</name>
</gene>
<organism evidence="1 2">
    <name type="scientific">Arachidicoccus ginsenosidivorans</name>
    <dbReference type="NCBI Taxonomy" id="496057"/>
    <lineage>
        <taxon>Bacteria</taxon>
        <taxon>Pseudomonadati</taxon>
        <taxon>Bacteroidota</taxon>
        <taxon>Chitinophagia</taxon>
        <taxon>Chitinophagales</taxon>
        <taxon>Chitinophagaceae</taxon>
        <taxon>Arachidicoccus</taxon>
    </lineage>
</organism>
<dbReference type="AlphaFoldDB" id="A0A5B8VRB1"/>
<dbReference type="Proteomes" id="UP000321291">
    <property type="component" value="Chromosome"/>
</dbReference>
<keyword evidence="2" id="KW-1185">Reference proteome</keyword>
<evidence type="ECO:0000313" key="2">
    <source>
        <dbReference type="Proteomes" id="UP000321291"/>
    </source>
</evidence>
<protein>
    <submittedName>
        <fullName evidence="1">Uncharacterized protein</fullName>
    </submittedName>
</protein>
<dbReference type="KEGG" id="agi:FSB73_22455"/>
<sequence length="73" mass="8532">MEDKYYLVNWLIRIVLDNDTLHVSKNYTGQSKNKINPLRFVITLKHGSDFDMIEMVFNLAMSCVLYHHSIISG</sequence>
<dbReference type="EMBL" id="CP042434">
    <property type="protein sequence ID" value="QEC74020.1"/>
    <property type="molecule type" value="Genomic_DNA"/>
</dbReference>
<dbReference type="RefSeq" id="WP_146787562.1">
    <property type="nucleotide sequence ID" value="NZ_CP042434.1"/>
</dbReference>
<evidence type="ECO:0000313" key="1">
    <source>
        <dbReference type="EMBL" id="QEC74020.1"/>
    </source>
</evidence>
<accession>A0A5B8VRB1</accession>